<evidence type="ECO:0000313" key="3">
    <source>
        <dbReference type="Proteomes" id="UP000265703"/>
    </source>
</evidence>
<feature type="region of interest" description="Disordered" evidence="1">
    <location>
        <begin position="135"/>
        <end position="154"/>
    </location>
</feature>
<comment type="caution">
    <text evidence="2">The sequence shown here is derived from an EMBL/GenBank/DDBJ whole genome shotgun (WGS) entry which is preliminary data.</text>
</comment>
<evidence type="ECO:0000313" key="2">
    <source>
        <dbReference type="EMBL" id="RIA87670.1"/>
    </source>
</evidence>
<protein>
    <submittedName>
        <fullName evidence="2">Uncharacterized protein</fullName>
    </submittedName>
</protein>
<proteinExistence type="predicted"/>
<dbReference type="AlphaFoldDB" id="A0A397SN94"/>
<evidence type="ECO:0000256" key="1">
    <source>
        <dbReference type="SAM" id="MobiDB-lite"/>
    </source>
</evidence>
<sequence length="200" mass="22826">MSVATEGVEEMLFEGTRETRQTSKITEICAKIDELLEQVQKDDVVKINLPDELASNGIYSIGGAERRPDVGVWFISSTQGQCTHPLINQCPPPDVWIEVFFDKDPNRSNAINKVNYCKRFWNGIEYVGIAIPETTRQNPNPGQASTAVVQRNNRPNRPPYGIYWDTNGNPPVYFTYTWNNHFDLTCGWRLDFNIVLNEIL</sequence>
<dbReference type="EMBL" id="QKYT01000298">
    <property type="protein sequence ID" value="RIA87670.1"/>
    <property type="molecule type" value="Genomic_DNA"/>
</dbReference>
<reference evidence="2 3" key="1">
    <citation type="submission" date="2018-06" db="EMBL/GenBank/DDBJ databases">
        <title>Comparative genomics reveals the genomic features of Rhizophagus irregularis, R. cerebriforme, R. diaphanum and Gigaspora rosea, and their symbiotic lifestyle signature.</title>
        <authorList>
            <person name="Morin E."/>
            <person name="San Clemente H."/>
            <person name="Chen E.C.H."/>
            <person name="De La Providencia I."/>
            <person name="Hainaut M."/>
            <person name="Kuo A."/>
            <person name="Kohler A."/>
            <person name="Murat C."/>
            <person name="Tang N."/>
            <person name="Roy S."/>
            <person name="Loubradou J."/>
            <person name="Henrissat B."/>
            <person name="Grigoriev I.V."/>
            <person name="Corradi N."/>
            <person name="Roux C."/>
            <person name="Martin F.M."/>
        </authorList>
    </citation>
    <scope>NUCLEOTIDE SEQUENCE [LARGE SCALE GENOMIC DNA]</scope>
    <source>
        <strain evidence="2 3">DAOM 227022</strain>
    </source>
</reference>
<organism evidence="2 3">
    <name type="scientific">Glomus cerebriforme</name>
    <dbReference type="NCBI Taxonomy" id="658196"/>
    <lineage>
        <taxon>Eukaryota</taxon>
        <taxon>Fungi</taxon>
        <taxon>Fungi incertae sedis</taxon>
        <taxon>Mucoromycota</taxon>
        <taxon>Glomeromycotina</taxon>
        <taxon>Glomeromycetes</taxon>
        <taxon>Glomerales</taxon>
        <taxon>Glomeraceae</taxon>
        <taxon>Glomus</taxon>
    </lineage>
</organism>
<keyword evidence="3" id="KW-1185">Reference proteome</keyword>
<gene>
    <name evidence="2" type="ORF">C1645_827457</name>
</gene>
<name>A0A397SN94_9GLOM</name>
<dbReference type="Proteomes" id="UP000265703">
    <property type="component" value="Unassembled WGS sequence"/>
</dbReference>
<dbReference type="OrthoDB" id="2416759at2759"/>
<accession>A0A397SN94</accession>